<proteinExistence type="predicted"/>
<organism evidence="2 3">
    <name type="scientific">Streptomyces sp. 900105245</name>
    <dbReference type="NCBI Taxonomy" id="3154379"/>
    <lineage>
        <taxon>Bacteria</taxon>
        <taxon>Bacillati</taxon>
        <taxon>Actinomycetota</taxon>
        <taxon>Actinomycetes</taxon>
        <taxon>Kitasatosporales</taxon>
        <taxon>Streptomycetaceae</taxon>
        <taxon>Streptomyces</taxon>
    </lineage>
</organism>
<feature type="region of interest" description="Disordered" evidence="1">
    <location>
        <begin position="1"/>
        <end position="29"/>
    </location>
</feature>
<name>A0ABV1UM37_9ACTN</name>
<evidence type="ECO:0000256" key="1">
    <source>
        <dbReference type="SAM" id="MobiDB-lite"/>
    </source>
</evidence>
<protein>
    <submittedName>
        <fullName evidence="2">Uncharacterized protein</fullName>
    </submittedName>
</protein>
<gene>
    <name evidence="2" type="ORF">ABT272_44760</name>
</gene>
<dbReference type="EMBL" id="JBEPAZ010000147">
    <property type="protein sequence ID" value="MER6434606.1"/>
    <property type="molecule type" value="Genomic_DNA"/>
</dbReference>
<evidence type="ECO:0000313" key="3">
    <source>
        <dbReference type="Proteomes" id="UP001470023"/>
    </source>
</evidence>
<accession>A0ABV1UM37</accession>
<evidence type="ECO:0000313" key="2">
    <source>
        <dbReference type="EMBL" id="MER6434606.1"/>
    </source>
</evidence>
<feature type="compositionally biased region" description="Basic and acidic residues" evidence="1">
    <location>
        <begin position="1"/>
        <end position="12"/>
    </location>
</feature>
<dbReference type="RefSeq" id="WP_352066411.1">
    <property type="nucleotide sequence ID" value="NZ_JBEPAZ010000147.1"/>
</dbReference>
<reference evidence="2 3" key="1">
    <citation type="submission" date="2024-06" db="EMBL/GenBank/DDBJ databases">
        <title>The Natural Products Discovery Center: Release of the First 8490 Sequenced Strains for Exploring Actinobacteria Biosynthetic Diversity.</title>
        <authorList>
            <person name="Kalkreuter E."/>
            <person name="Kautsar S.A."/>
            <person name="Yang D."/>
            <person name="Bader C.D."/>
            <person name="Teijaro C.N."/>
            <person name="Fluegel L."/>
            <person name="Davis C.M."/>
            <person name="Simpson J.R."/>
            <person name="Lauterbach L."/>
            <person name="Steele A.D."/>
            <person name="Gui C."/>
            <person name="Meng S."/>
            <person name="Li G."/>
            <person name="Viehrig K."/>
            <person name="Ye F."/>
            <person name="Su P."/>
            <person name="Kiefer A.F."/>
            <person name="Nichols A."/>
            <person name="Cepeda A.J."/>
            <person name="Yan W."/>
            <person name="Fan B."/>
            <person name="Jiang Y."/>
            <person name="Adhikari A."/>
            <person name="Zheng C.-J."/>
            <person name="Schuster L."/>
            <person name="Cowan T.M."/>
            <person name="Smanski M.J."/>
            <person name="Chevrette M.G."/>
            <person name="De Carvalho L.P.S."/>
            <person name="Shen B."/>
        </authorList>
    </citation>
    <scope>NUCLEOTIDE SEQUENCE [LARGE SCALE GENOMIC DNA]</scope>
    <source>
        <strain evidence="2 3">NPDC001166</strain>
    </source>
</reference>
<comment type="caution">
    <text evidence="2">The sequence shown here is derived from an EMBL/GenBank/DDBJ whole genome shotgun (WGS) entry which is preliminary data.</text>
</comment>
<sequence length="42" mass="4567">MAHNGAAEKLERFSSTSVNSTSKPEPPLDVRRLITRGTIIDA</sequence>
<dbReference type="Proteomes" id="UP001470023">
    <property type="component" value="Unassembled WGS sequence"/>
</dbReference>
<feature type="compositionally biased region" description="Polar residues" evidence="1">
    <location>
        <begin position="13"/>
        <end position="23"/>
    </location>
</feature>
<keyword evidence="3" id="KW-1185">Reference proteome</keyword>